<evidence type="ECO:0000259" key="2">
    <source>
        <dbReference type="Pfam" id="PF09130"/>
    </source>
</evidence>
<dbReference type="Pfam" id="PF09130">
    <property type="entry name" value="DUF1932"/>
    <property type="match status" value="1"/>
</dbReference>
<accession>A0A292GSI0</accession>
<sequence>MRVAGHWGFMNNSIALIGFGEAGSTFARGAQWGDNVRAFDIDPSRREAMDSHGVIACDSIAEALDGARLVLSLVTADAAPEVARAAAALLGEGALFCDLNSVAPGTKRASAQAVNAGKGRYVDVAVLAPVEPARMKVPLLVSGAEAAKAQELLGEAGFANVRTVGDHVGRASAIKLVRSVMVKGLEALTAEMMMAAHAEGVAQEVLASLDASEKSVGWAERADYNLDRMLIHGRRRAAEMQEAAQMLRSLGIDPLMTDNTVNWQRSLGQLAMTPLPEGYEAKLAGIAATGVFTRGDGK</sequence>
<dbReference type="SUPFAM" id="SSF48179">
    <property type="entry name" value="6-phosphogluconate dehydrogenase C-terminal domain-like"/>
    <property type="match status" value="1"/>
</dbReference>
<protein>
    <submittedName>
        <fullName evidence="3">NAD-binding 6-phosphogluconate dehydrogenase</fullName>
    </submittedName>
</protein>
<dbReference type="Gene3D" id="1.10.1040.10">
    <property type="entry name" value="N-(1-d-carboxylethyl)-l-norvaline Dehydrogenase, domain 2"/>
    <property type="match status" value="1"/>
</dbReference>
<dbReference type="Pfam" id="PF03446">
    <property type="entry name" value="NAD_binding_2"/>
    <property type="match status" value="1"/>
</dbReference>
<dbReference type="InterPro" id="IPR008927">
    <property type="entry name" value="6-PGluconate_DH-like_C_sf"/>
</dbReference>
<name>A0A292GSI0_9HYPH</name>
<dbReference type="InterPro" id="IPR036291">
    <property type="entry name" value="NAD(P)-bd_dom_sf"/>
</dbReference>
<feature type="domain" description="6-phosphogluconate dehydrogenase NADP-binding" evidence="1">
    <location>
        <begin position="13"/>
        <end position="148"/>
    </location>
</feature>
<dbReference type="InterPro" id="IPR006115">
    <property type="entry name" value="6PGDH_NADP-bd"/>
</dbReference>
<feature type="domain" description="Phosphogluconate dehydrogenase NAD-binding putative C-terminal" evidence="2">
    <location>
        <begin position="196"/>
        <end position="266"/>
    </location>
</feature>
<evidence type="ECO:0000313" key="3">
    <source>
        <dbReference type="EMBL" id="BBA74456.1"/>
    </source>
</evidence>
<reference evidence="3" key="1">
    <citation type="submission" date="2016-07" db="EMBL/GenBank/DDBJ databases">
        <title>Genomics reveals synergistic degradation of pyrene by five bacteria in a mangrove sediment-derived bacterial consortium.</title>
        <authorList>
            <person name="Wanapaisan P."/>
            <person name="Vejarano F."/>
            <person name="Chakraborty J."/>
            <person name="Shintani M."/>
            <person name="Muangchinda C."/>
            <person name="Laothamteep N."/>
            <person name="Suzuki-Minakuchi C."/>
            <person name="Inoue K."/>
            <person name="Nojiri H."/>
            <person name="Pinyakong O."/>
        </authorList>
    </citation>
    <scope>NUCLEOTIDE SEQUENCE</scope>
    <source>
        <strain evidence="3">PW1</strain>
    </source>
</reference>
<dbReference type="AlphaFoldDB" id="A0A292GSI0"/>
<dbReference type="InterPro" id="IPR013328">
    <property type="entry name" value="6PGD_dom2"/>
</dbReference>
<evidence type="ECO:0000259" key="1">
    <source>
        <dbReference type="Pfam" id="PF03446"/>
    </source>
</evidence>
<dbReference type="EMBL" id="LC171369">
    <property type="protein sequence ID" value="BBA74456.1"/>
    <property type="molecule type" value="Genomic_DNA"/>
</dbReference>
<dbReference type="InterPro" id="IPR015814">
    <property type="entry name" value="Pgluconate_DH_NAD-bd_C"/>
</dbReference>
<proteinExistence type="predicted"/>
<dbReference type="GO" id="GO:0050661">
    <property type="term" value="F:NADP binding"/>
    <property type="evidence" value="ECO:0007669"/>
    <property type="project" value="InterPro"/>
</dbReference>
<dbReference type="SUPFAM" id="SSF51735">
    <property type="entry name" value="NAD(P)-binding Rossmann-fold domains"/>
    <property type="match status" value="1"/>
</dbReference>
<dbReference type="Gene3D" id="3.40.50.720">
    <property type="entry name" value="NAD(P)-binding Rossmann-like Domain"/>
    <property type="match status" value="1"/>
</dbReference>
<organism evidence="3">
    <name type="scientific">Ochrobactrum sp. PW1</name>
    <dbReference type="NCBI Taxonomy" id="1882222"/>
    <lineage>
        <taxon>Bacteria</taxon>
        <taxon>Pseudomonadati</taxon>
        <taxon>Pseudomonadota</taxon>
        <taxon>Alphaproteobacteria</taxon>
        <taxon>Hyphomicrobiales</taxon>
        <taxon>Brucellaceae</taxon>
        <taxon>Brucella/Ochrobactrum group</taxon>
        <taxon>Ochrobactrum</taxon>
    </lineage>
</organism>